<sequence length="277" mass="29468">MDRGLSPQHSRRSRTAKAVALCSLLGSAGLANAQSADDLAKQLANPVSNLISVPIQVNMDFGGGADGDGYKSVTNIQPVIPISINDDWNLISRTILPLSYQKDYTYDGGWSQSGTGDVVQSLFLSPRETGESGLIWGLGPAFLLPTASNDSLGSEKWAAGPTGAALVQRGPWTYGVLANHLESFAGEDNRSDVSATFVQPFVNYGAGGGLSYALNLEATYDWEHDQESVPMNLMATKVTKLGDQMVSYGGGLRAYLAGPDSAPDWGVRFVFTLLFPK</sequence>
<evidence type="ECO:0008006" key="4">
    <source>
        <dbReference type="Google" id="ProtNLM"/>
    </source>
</evidence>
<gene>
    <name evidence="2" type="ORF">SAMN05421647_101605</name>
</gene>
<name>A0A1N6NW56_9GAMM</name>
<evidence type="ECO:0000313" key="3">
    <source>
        <dbReference type="Proteomes" id="UP000186895"/>
    </source>
</evidence>
<dbReference type="Proteomes" id="UP000186895">
    <property type="component" value="Unassembled WGS sequence"/>
</dbReference>
<proteinExistence type="predicted"/>
<evidence type="ECO:0000256" key="1">
    <source>
        <dbReference type="SAM" id="SignalP"/>
    </source>
</evidence>
<feature type="chain" id="PRO_5013337528" description="MetA-pathway of phenol degradation" evidence="1">
    <location>
        <begin position="34"/>
        <end position="277"/>
    </location>
</feature>
<protein>
    <recommendedName>
        <fullName evidence="4">MetA-pathway of phenol degradation</fullName>
    </recommendedName>
</protein>
<dbReference type="EMBL" id="FTMN01000001">
    <property type="protein sequence ID" value="SIP96368.1"/>
    <property type="molecule type" value="Genomic_DNA"/>
</dbReference>
<keyword evidence="1" id="KW-0732">Signal</keyword>
<feature type="signal peptide" evidence="1">
    <location>
        <begin position="1"/>
        <end position="33"/>
    </location>
</feature>
<dbReference type="AlphaFoldDB" id="A0A1N6NW56"/>
<reference evidence="2 3" key="1">
    <citation type="submission" date="2017-01" db="EMBL/GenBank/DDBJ databases">
        <authorList>
            <person name="Mah S.A."/>
            <person name="Swanson W.J."/>
            <person name="Moy G.W."/>
            <person name="Vacquier V.D."/>
        </authorList>
    </citation>
    <scope>NUCLEOTIDE SEQUENCE [LARGE SCALE GENOMIC DNA]</scope>
    <source>
        <strain evidence="2 3">DSM 7027</strain>
    </source>
</reference>
<keyword evidence="3" id="KW-1185">Reference proteome</keyword>
<evidence type="ECO:0000313" key="2">
    <source>
        <dbReference type="EMBL" id="SIP96368.1"/>
    </source>
</evidence>
<dbReference type="STRING" id="49186.SAMN05421647_101605"/>
<accession>A0A1N6NW56</accession>
<organism evidence="2 3">
    <name type="scientific">Marinobacterium stanieri</name>
    <dbReference type="NCBI Taxonomy" id="49186"/>
    <lineage>
        <taxon>Bacteria</taxon>
        <taxon>Pseudomonadati</taxon>
        <taxon>Pseudomonadota</taxon>
        <taxon>Gammaproteobacteria</taxon>
        <taxon>Oceanospirillales</taxon>
        <taxon>Oceanospirillaceae</taxon>
        <taxon>Marinobacterium</taxon>
    </lineage>
</organism>